<accession>A0ABY7VQP6</accession>
<organism evidence="1 2">
    <name type="scientific">Lentisphaera profundi</name>
    <dbReference type="NCBI Taxonomy" id="1658616"/>
    <lineage>
        <taxon>Bacteria</taxon>
        <taxon>Pseudomonadati</taxon>
        <taxon>Lentisphaerota</taxon>
        <taxon>Lentisphaeria</taxon>
        <taxon>Lentisphaerales</taxon>
        <taxon>Lentisphaeraceae</taxon>
        <taxon>Lentisphaera</taxon>
    </lineage>
</organism>
<dbReference type="RefSeq" id="WP_274150404.1">
    <property type="nucleotide sequence ID" value="NZ_CP117811.1"/>
</dbReference>
<sequence>MTFEKLTQNIATGLVHSKDYTDWAESLLSDGEQSENIAILASLGLDKHPDNYDVKFYFERSINDLGLFIKDTDELRIDCAESLCNELLRNEISSATLINQLDRFFTESDYEPIFSIWSELSEDIWLLDDCGHSIFNSELTTDNKEEYIKKIAEQFIQLIHIDLPKSFFRQSICKSCCHLGETTSVRADKKWLSDKIYQLFYRQPAYYKSICTQCQSSETLSMSDFNGRKLYLKNKY</sequence>
<dbReference type="Proteomes" id="UP001214250">
    <property type="component" value="Chromosome 1"/>
</dbReference>
<protein>
    <submittedName>
        <fullName evidence="1">Uncharacterized protein</fullName>
    </submittedName>
</protein>
<reference evidence="1 2" key="1">
    <citation type="submission" date="2023-02" db="EMBL/GenBank/DDBJ databases">
        <title>Genome sequence of Lentisphaera profundi SAORIC-696.</title>
        <authorList>
            <person name="Kim e."/>
            <person name="Cho J.-C."/>
            <person name="Choi A."/>
            <person name="Kang I."/>
        </authorList>
    </citation>
    <scope>NUCLEOTIDE SEQUENCE [LARGE SCALE GENOMIC DNA]</scope>
    <source>
        <strain evidence="1 2">SAORIC-696</strain>
    </source>
</reference>
<gene>
    <name evidence="1" type="ORF">PQO03_11490</name>
</gene>
<dbReference type="EMBL" id="CP117811">
    <property type="protein sequence ID" value="WDE96332.1"/>
    <property type="molecule type" value="Genomic_DNA"/>
</dbReference>
<proteinExistence type="predicted"/>
<evidence type="ECO:0000313" key="2">
    <source>
        <dbReference type="Proteomes" id="UP001214250"/>
    </source>
</evidence>
<evidence type="ECO:0000313" key="1">
    <source>
        <dbReference type="EMBL" id="WDE96332.1"/>
    </source>
</evidence>
<keyword evidence="2" id="KW-1185">Reference proteome</keyword>
<name>A0ABY7VQP6_9BACT</name>